<evidence type="ECO:0000313" key="2">
    <source>
        <dbReference type="Proteomes" id="UP001056120"/>
    </source>
</evidence>
<accession>A0ACB9HSE4</accession>
<reference evidence="1 2" key="2">
    <citation type="journal article" date="2022" name="Mol. Ecol. Resour.">
        <title>The genomes of chicory, endive, great burdock and yacon provide insights into Asteraceae paleo-polyploidization history and plant inulin production.</title>
        <authorList>
            <person name="Fan W."/>
            <person name="Wang S."/>
            <person name="Wang H."/>
            <person name="Wang A."/>
            <person name="Jiang F."/>
            <person name="Liu H."/>
            <person name="Zhao H."/>
            <person name="Xu D."/>
            <person name="Zhang Y."/>
        </authorList>
    </citation>
    <scope>NUCLEOTIDE SEQUENCE [LARGE SCALE GENOMIC DNA]</scope>
    <source>
        <strain evidence="2">cv. Yunnan</strain>
        <tissue evidence="1">Leaves</tissue>
    </source>
</reference>
<keyword evidence="2" id="KW-1185">Reference proteome</keyword>
<protein>
    <submittedName>
        <fullName evidence="1">Uncharacterized protein</fullName>
    </submittedName>
</protein>
<comment type="caution">
    <text evidence="1">The sequence shown here is derived from an EMBL/GenBank/DDBJ whole genome shotgun (WGS) entry which is preliminary data.</text>
</comment>
<reference evidence="2" key="1">
    <citation type="journal article" date="2022" name="Mol. Ecol. Resour.">
        <title>The genomes of chicory, endive, great burdock and yacon provide insights into Asteraceae palaeo-polyploidization history and plant inulin production.</title>
        <authorList>
            <person name="Fan W."/>
            <person name="Wang S."/>
            <person name="Wang H."/>
            <person name="Wang A."/>
            <person name="Jiang F."/>
            <person name="Liu H."/>
            <person name="Zhao H."/>
            <person name="Xu D."/>
            <person name="Zhang Y."/>
        </authorList>
    </citation>
    <scope>NUCLEOTIDE SEQUENCE [LARGE SCALE GENOMIC DNA]</scope>
    <source>
        <strain evidence="2">cv. Yunnan</strain>
    </source>
</reference>
<name>A0ACB9HSE4_9ASTR</name>
<sequence length="221" mass="24144">MFTVIGCDDYALINDTNGFTSGCFALCQKEPNVPYGQCSGNGCCQISIPKGLSYYNSRLYTLQKHIDVWFFNECGYGFLVEEGSYEFNSASDLNTSHDDFINKIESTMPIVVDWVIKSNGTCTAEVNECKGNSLCYDVEGSGGYRCKCINGYEGNPYLHPGCQELTVQFNPKGVVTAKVGSNSWLVVTNSELTMVPTTVVLATYSEDGSVATEAEHLLLGQ</sequence>
<dbReference type="Proteomes" id="UP001056120">
    <property type="component" value="Linkage Group LG11"/>
</dbReference>
<gene>
    <name evidence="1" type="ORF">L1987_33317</name>
</gene>
<evidence type="ECO:0000313" key="1">
    <source>
        <dbReference type="EMBL" id="KAI3798050.1"/>
    </source>
</evidence>
<organism evidence="1 2">
    <name type="scientific">Smallanthus sonchifolius</name>
    <dbReference type="NCBI Taxonomy" id="185202"/>
    <lineage>
        <taxon>Eukaryota</taxon>
        <taxon>Viridiplantae</taxon>
        <taxon>Streptophyta</taxon>
        <taxon>Embryophyta</taxon>
        <taxon>Tracheophyta</taxon>
        <taxon>Spermatophyta</taxon>
        <taxon>Magnoliopsida</taxon>
        <taxon>eudicotyledons</taxon>
        <taxon>Gunneridae</taxon>
        <taxon>Pentapetalae</taxon>
        <taxon>asterids</taxon>
        <taxon>campanulids</taxon>
        <taxon>Asterales</taxon>
        <taxon>Asteraceae</taxon>
        <taxon>Asteroideae</taxon>
        <taxon>Heliantheae alliance</taxon>
        <taxon>Millerieae</taxon>
        <taxon>Smallanthus</taxon>
    </lineage>
</organism>
<proteinExistence type="predicted"/>
<dbReference type="EMBL" id="CM042028">
    <property type="protein sequence ID" value="KAI3798050.1"/>
    <property type="molecule type" value="Genomic_DNA"/>
</dbReference>